<protein>
    <submittedName>
        <fullName evidence="4">Ribonuclease H-like domain-containing protein</fullName>
    </submittedName>
</protein>
<evidence type="ECO:0000256" key="2">
    <source>
        <dbReference type="SAM" id="Coils"/>
    </source>
</evidence>
<keyword evidence="1" id="KW-0862">Zinc</keyword>
<evidence type="ECO:0000313" key="4">
    <source>
        <dbReference type="EMBL" id="GJT90155.1"/>
    </source>
</evidence>
<dbReference type="InterPro" id="IPR054722">
    <property type="entry name" value="PolX-like_BBD"/>
</dbReference>
<dbReference type="InterPro" id="IPR036875">
    <property type="entry name" value="Znf_CCHC_sf"/>
</dbReference>
<evidence type="ECO:0000313" key="5">
    <source>
        <dbReference type="Proteomes" id="UP001151760"/>
    </source>
</evidence>
<dbReference type="Pfam" id="PF22936">
    <property type="entry name" value="Pol_BBD"/>
    <property type="match status" value="1"/>
</dbReference>
<dbReference type="EMBL" id="BQNB010019897">
    <property type="protein sequence ID" value="GJT90155.1"/>
    <property type="molecule type" value="Genomic_DNA"/>
</dbReference>
<comment type="caution">
    <text evidence="4">The sequence shown here is derived from an EMBL/GenBank/DDBJ whole genome shotgun (WGS) entry which is preliminary data.</text>
</comment>
<dbReference type="Gene3D" id="4.10.60.10">
    <property type="entry name" value="Zinc finger, CCHC-type"/>
    <property type="match status" value="1"/>
</dbReference>
<feature type="domain" description="CCHC-type" evidence="3">
    <location>
        <begin position="241"/>
        <end position="255"/>
    </location>
</feature>
<dbReference type="Pfam" id="PF14223">
    <property type="entry name" value="Retrotran_gag_2"/>
    <property type="match status" value="1"/>
</dbReference>
<feature type="coiled-coil region" evidence="2">
    <location>
        <begin position="332"/>
        <end position="389"/>
    </location>
</feature>
<evidence type="ECO:0000256" key="1">
    <source>
        <dbReference type="PROSITE-ProRule" id="PRU00047"/>
    </source>
</evidence>
<organism evidence="4 5">
    <name type="scientific">Tanacetum coccineum</name>
    <dbReference type="NCBI Taxonomy" id="301880"/>
    <lineage>
        <taxon>Eukaryota</taxon>
        <taxon>Viridiplantae</taxon>
        <taxon>Streptophyta</taxon>
        <taxon>Embryophyta</taxon>
        <taxon>Tracheophyta</taxon>
        <taxon>Spermatophyta</taxon>
        <taxon>Magnoliopsida</taxon>
        <taxon>eudicotyledons</taxon>
        <taxon>Gunneridae</taxon>
        <taxon>Pentapetalae</taxon>
        <taxon>asterids</taxon>
        <taxon>campanulids</taxon>
        <taxon>Asterales</taxon>
        <taxon>Asteraceae</taxon>
        <taxon>Asteroideae</taxon>
        <taxon>Anthemideae</taxon>
        <taxon>Anthemidinae</taxon>
        <taxon>Tanacetum</taxon>
    </lineage>
</organism>
<dbReference type="Pfam" id="PF00098">
    <property type="entry name" value="zf-CCHC"/>
    <property type="match status" value="1"/>
</dbReference>
<proteinExistence type="predicted"/>
<dbReference type="InterPro" id="IPR025724">
    <property type="entry name" value="GAG-pre-integrase_dom"/>
</dbReference>
<sequence>MEIHLLLFEAIEKRFGGNAATKKTQRNLLKQQYENFTASSSEVLDQTFDRLQKLISQLEIHGESISQEDVNQKFLRSLSLEWNTHTIVWRNKPEIDTLSLDDLYNNLKIYEPEVKGTSSSSTNTQNVAFVSSNNTSSTNGAVNTAHGVTTASTQATAVNSTTIDNLSDVVICAFFASQPNSPQLDNEDLQQINPDDLEEMDLRWQMAMLTMRARRFLKNTGRKLTVNGTETIGFDKSKVECYNCHKRGHFARECRAPRNQENRNRENTRRVVPVETTTSNALISCDGLGDYDWSDQAEEGPTNFALMAYSSTSSNSEVSTDSNCSSSCLENVKILKEQNEQLLKDLRTSKINAITYKTEVAITELRRKLELAQKQKDEIQLIVEKYENSSKSLSKLIDCQIVDKCKTGLGYNVVPPPYTRNFMPPKPGLAFSGLEEFVNESIVSEPTIKKPVVKTSEAKASADKPKAVRKNSGALIIKDWVYDSGEEDVPQAKIQKKTVKPSFAKIKFVKSKEQVKSPRKTTVKQGSNFEMINKACYVCGSFDHMQYDCDNHQRQFNNKKMVKPVWNYTQRVNHHNFSRMTHPSPKRNMVPKAVLMRSGLVSLTTARPVNTAQPRTTVNKVNTVKDINVNTARPKAVVNTARPKAVLNAVKGNQVNAVKASACWVWKPKTKQDLEEKRVIDSGCSRHMTWNMSYLTDFEEIDRGYVAFGGNPKGGKITSRGTIKTGNLDFENVYFVRELQFNLFSVSQMCDKKNSVLFNDTECIVLSPNFKLTDECHVLLKVPRKNNMYSVDLKNIVPKGGLTCLFAKATSDESKLWHRRLGHINFKTMNKLVKGNLVRGLPSKLFENDQTCVACQKGKANIGASYKSKTYRNHVMMLGKARWRKVPGKDYILLPLWPADLLFSQSSKSSPDAVFKPSGDEEKKVVIQKITPQKGFEDPDFSDRVYKVEKALYELHQAPRAWYETLSTYLLDNGFQRGKIDKTLFIRRDKRDILLVQVYVDDIIFGSIKKSLCTEFEKMMHKSQDKYVTEILKKFGFTDVKKASTPMETQKALLKDKDGEEVDVHLYRSMIGSLMYLTSSRLDIMFAVCACARYQVNPKGLHLHAVKIIFRYLKGQPKLVLWYLKDSPFDLAVYTDSDYARASLDRKSKTGGCQFLGCRLISWQCKKQTVVANSTT</sequence>
<accession>A0ABQ5HR33</accession>
<dbReference type="PROSITE" id="PS50158">
    <property type="entry name" value="ZF_CCHC"/>
    <property type="match status" value="1"/>
</dbReference>
<keyword evidence="1" id="KW-0479">Metal-binding</keyword>
<dbReference type="Proteomes" id="UP001151760">
    <property type="component" value="Unassembled WGS sequence"/>
</dbReference>
<reference evidence="4" key="1">
    <citation type="journal article" date="2022" name="Int. J. Mol. Sci.">
        <title>Draft Genome of Tanacetum Coccineum: Genomic Comparison of Closely Related Tanacetum-Family Plants.</title>
        <authorList>
            <person name="Yamashiro T."/>
            <person name="Shiraishi A."/>
            <person name="Nakayama K."/>
            <person name="Satake H."/>
        </authorList>
    </citation>
    <scope>NUCLEOTIDE SEQUENCE</scope>
</reference>
<dbReference type="SUPFAM" id="SSF57756">
    <property type="entry name" value="Retrovirus zinc finger-like domains"/>
    <property type="match status" value="1"/>
</dbReference>
<gene>
    <name evidence="4" type="ORF">Tco_1079000</name>
</gene>
<name>A0ABQ5HR33_9ASTR</name>
<dbReference type="PANTHER" id="PTHR11439">
    <property type="entry name" value="GAG-POL-RELATED RETROTRANSPOSON"/>
    <property type="match status" value="1"/>
</dbReference>
<keyword evidence="1" id="KW-0863">Zinc-finger</keyword>
<dbReference type="Pfam" id="PF13976">
    <property type="entry name" value="gag_pre-integrs"/>
    <property type="match status" value="1"/>
</dbReference>
<keyword evidence="5" id="KW-1185">Reference proteome</keyword>
<evidence type="ECO:0000259" key="3">
    <source>
        <dbReference type="PROSITE" id="PS50158"/>
    </source>
</evidence>
<dbReference type="Pfam" id="PF07727">
    <property type="entry name" value="RVT_2"/>
    <property type="match status" value="1"/>
</dbReference>
<dbReference type="InterPro" id="IPR013103">
    <property type="entry name" value="RVT_2"/>
</dbReference>
<reference evidence="4" key="2">
    <citation type="submission" date="2022-01" db="EMBL/GenBank/DDBJ databases">
        <authorList>
            <person name="Yamashiro T."/>
            <person name="Shiraishi A."/>
            <person name="Satake H."/>
            <person name="Nakayama K."/>
        </authorList>
    </citation>
    <scope>NUCLEOTIDE SEQUENCE</scope>
</reference>
<dbReference type="PANTHER" id="PTHR11439:SF495">
    <property type="entry name" value="REVERSE TRANSCRIPTASE, RNA-DEPENDENT DNA POLYMERASE-RELATED"/>
    <property type="match status" value="1"/>
</dbReference>
<dbReference type="InterPro" id="IPR001878">
    <property type="entry name" value="Znf_CCHC"/>
</dbReference>
<dbReference type="SMART" id="SM00343">
    <property type="entry name" value="ZnF_C2HC"/>
    <property type="match status" value="2"/>
</dbReference>
<keyword evidence="2" id="KW-0175">Coiled coil</keyword>